<keyword evidence="3" id="KW-1185">Reference proteome</keyword>
<name>A0A1W6SR23_9PROT</name>
<proteinExistence type="predicted"/>
<feature type="signal peptide" evidence="1">
    <location>
        <begin position="1"/>
        <end position="25"/>
    </location>
</feature>
<protein>
    <recommendedName>
        <fullName evidence="4">DUF4398 domain-containing protein</fullName>
    </recommendedName>
</protein>
<dbReference type="KEGG" id="nlc:EBAPG3_011030"/>
<keyword evidence="1" id="KW-0732">Signal</keyword>
<dbReference type="Proteomes" id="UP000012179">
    <property type="component" value="Chromosome"/>
</dbReference>
<dbReference type="EMBL" id="CP021106">
    <property type="protein sequence ID" value="ARO88270.1"/>
    <property type="molecule type" value="Genomic_DNA"/>
</dbReference>
<evidence type="ECO:0008006" key="4">
    <source>
        <dbReference type="Google" id="ProtNLM"/>
    </source>
</evidence>
<evidence type="ECO:0000313" key="2">
    <source>
        <dbReference type="EMBL" id="ARO88270.1"/>
    </source>
</evidence>
<sequence length="138" mass="15268">MKTGNIFSALSMIGFLASVSSSVIAVEPVDTPEIRAAAQKAVTRSDHEAIAKFYEDAATLIKAKAKEQQELLEQYENKSYLYGRQAQDLQSHASAQVREYERAVEANIKEARLHHQMALKADENHAAANPQKLSAVNR</sequence>
<evidence type="ECO:0000256" key="1">
    <source>
        <dbReference type="SAM" id="SignalP"/>
    </source>
</evidence>
<accession>A0A1W6SR23</accession>
<dbReference type="OrthoDB" id="8562611at2"/>
<gene>
    <name evidence="2" type="ORF">EBAPG3_011030</name>
</gene>
<reference evidence="2 3" key="1">
    <citation type="journal article" date="2015" name="Int. J. Syst. Evol. Microbiol.">
        <title>Nitrosospira lacus sp. nov., a psychrotolerant, ammonia-oxidizing bacterium from sandy lake sediment.</title>
        <authorList>
            <person name="Urakawa H."/>
            <person name="Garcia J.C."/>
            <person name="Nielsen J.L."/>
            <person name="Le V.Q."/>
            <person name="Kozlowski J.A."/>
            <person name="Stein L.Y."/>
            <person name="Lim C.K."/>
            <person name="Pommerening-Roser A."/>
            <person name="Martens-Habbena W."/>
            <person name="Stahl D.A."/>
            <person name="Klotz M.G."/>
        </authorList>
    </citation>
    <scope>NUCLEOTIDE SEQUENCE [LARGE SCALE GENOMIC DNA]</scope>
    <source>
        <strain evidence="2 3">APG3</strain>
    </source>
</reference>
<dbReference type="AlphaFoldDB" id="A0A1W6SR23"/>
<evidence type="ECO:0000313" key="3">
    <source>
        <dbReference type="Proteomes" id="UP000012179"/>
    </source>
</evidence>
<dbReference type="RefSeq" id="WP_004176069.1">
    <property type="nucleotide sequence ID" value="NZ_CP021106.3"/>
</dbReference>
<organism evidence="2 3">
    <name type="scientific">Nitrosospira lacus</name>
    <dbReference type="NCBI Taxonomy" id="1288494"/>
    <lineage>
        <taxon>Bacteria</taxon>
        <taxon>Pseudomonadati</taxon>
        <taxon>Pseudomonadota</taxon>
        <taxon>Betaproteobacteria</taxon>
        <taxon>Nitrosomonadales</taxon>
        <taxon>Nitrosomonadaceae</taxon>
        <taxon>Nitrosospira</taxon>
    </lineage>
</organism>
<dbReference type="eggNOG" id="ENOG50302UQ">
    <property type="taxonomic scope" value="Bacteria"/>
</dbReference>
<feature type="chain" id="PRO_5010860611" description="DUF4398 domain-containing protein" evidence="1">
    <location>
        <begin position="26"/>
        <end position="138"/>
    </location>
</feature>